<name>A0ABU7IXU9_9FLAO</name>
<comment type="caution">
    <text evidence="1">The sequence shown here is derived from an EMBL/GenBank/DDBJ whole genome shotgun (WGS) entry which is preliminary data.</text>
</comment>
<gene>
    <name evidence="1" type="ORF">V1I91_16595</name>
</gene>
<dbReference type="RefSeq" id="WP_272652382.1">
    <property type="nucleotide sequence ID" value="NZ_JAZDDG010000008.1"/>
</dbReference>
<sequence length="587" mass="64756">MKQNTSICKILAMPIFYILFLCCILKVPAQECPSLVSPFDGENQVALNASITWEAVVGVPGYIISLGTTPGGTDILNELNVGASNRYTPPTGLPENTQIYITITLFFFNQPNIPCESQSFTTDELTEVPDCTSLSIPTDNEVDVNTGTNISWEVSPGATNYYLTIGTTLNGGEIIDNLEVGNVLTYNPATDLPSETEIFVSVVPQNRIGLASGCTTFTFTTAPNAVLPICTNLITPFNGETNVPLSPVLEWNEVPNATGYRVSIGTTPFETDILNNASFFRNSTMVIDFEPNRTFFIKIVPFNDAGEAIGCSQETFSTILGCGPYFDPLSEGLVVLNPEISFPESIGICLDNTTNLISATDEADGYRWYKVDINGDEKLISTEPEVSIYEEGEYVYEIFDIISGSEGTFECSSSKIFQVKESSVAIINNVQVTQQANGLNFEVEVEGEGEYEYALDNANGPYQDSNKFIGIDLGTHIVFVRDKNGCGIVEKTVKTDLTVDGFPKFFTPNGDRINDFWQYRSITDNEDIRIINIYIFNRYGNLLAQINPSSVGWDGRLNGKALPESNYWFRAQFENNKEVSGYFILKR</sequence>
<dbReference type="Proteomes" id="UP001356308">
    <property type="component" value="Unassembled WGS sequence"/>
</dbReference>
<dbReference type="InterPro" id="IPR013783">
    <property type="entry name" value="Ig-like_fold"/>
</dbReference>
<evidence type="ECO:0000313" key="1">
    <source>
        <dbReference type="EMBL" id="MEE1977700.1"/>
    </source>
</evidence>
<dbReference type="EMBL" id="JAZDDG010000008">
    <property type="protein sequence ID" value="MEE1977700.1"/>
    <property type="molecule type" value="Genomic_DNA"/>
</dbReference>
<evidence type="ECO:0000313" key="2">
    <source>
        <dbReference type="Proteomes" id="UP001356308"/>
    </source>
</evidence>
<dbReference type="Gene3D" id="2.60.40.10">
    <property type="entry name" value="Immunoglobulins"/>
    <property type="match status" value="2"/>
</dbReference>
<dbReference type="NCBIfam" id="TIGR04131">
    <property type="entry name" value="Bac_Flav_CTERM"/>
    <property type="match status" value="1"/>
</dbReference>
<dbReference type="Pfam" id="PF13585">
    <property type="entry name" value="CHU_C"/>
    <property type="match status" value="1"/>
</dbReference>
<keyword evidence="2" id="KW-1185">Reference proteome</keyword>
<proteinExistence type="predicted"/>
<accession>A0ABU7IXU9</accession>
<dbReference type="InterPro" id="IPR026341">
    <property type="entry name" value="T9SS_type_B"/>
</dbReference>
<reference evidence="1 2" key="1">
    <citation type="submission" date="2024-01" db="EMBL/GenBank/DDBJ databases">
        <title>Maribacter spp. originated from different algae showed divergent polysaccharides utilization ability.</title>
        <authorList>
            <person name="Wang H."/>
            <person name="Wu Y."/>
        </authorList>
    </citation>
    <scope>NUCLEOTIDE SEQUENCE [LARGE SCALE GENOMIC DNA]</scope>
    <source>
        <strain evidence="1 2">PR1</strain>
    </source>
</reference>
<organism evidence="1 2">
    <name type="scientific">Maribacter cobaltidurans</name>
    <dbReference type="NCBI Taxonomy" id="1178778"/>
    <lineage>
        <taxon>Bacteria</taxon>
        <taxon>Pseudomonadati</taxon>
        <taxon>Bacteroidota</taxon>
        <taxon>Flavobacteriia</taxon>
        <taxon>Flavobacteriales</taxon>
        <taxon>Flavobacteriaceae</taxon>
        <taxon>Maribacter</taxon>
    </lineage>
</organism>
<protein>
    <submittedName>
        <fullName evidence="1">T9SS type B sorting domain-containing protein</fullName>
    </submittedName>
</protein>